<accession>A0ABU9KSH4</accession>
<proteinExistence type="predicted"/>
<reference evidence="2 3" key="1">
    <citation type="submission" date="2024-04" db="EMBL/GenBank/DDBJ databases">
        <title>Methanococcoides sp. LMO-2.</title>
        <authorList>
            <person name="Liang L."/>
        </authorList>
    </citation>
    <scope>NUCLEOTIDE SEQUENCE [LARGE SCALE GENOMIC DNA]</scope>
    <source>
        <strain evidence="2 3">LMO-2</strain>
    </source>
</reference>
<name>A0ABU9KSH4_9EURY</name>
<gene>
    <name evidence="2" type="ORF">WOA13_01865</name>
</gene>
<dbReference type="RefSeq" id="WP_342126305.1">
    <property type="nucleotide sequence ID" value="NZ_JBCAUS010000002.1"/>
</dbReference>
<comment type="caution">
    <text evidence="2">The sequence shown here is derived from an EMBL/GenBank/DDBJ whole genome shotgun (WGS) entry which is preliminary data.</text>
</comment>
<dbReference type="EMBL" id="JBCAUS010000002">
    <property type="protein sequence ID" value="MEL4304587.1"/>
    <property type="molecule type" value="Genomic_DNA"/>
</dbReference>
<dbReference type="SUPFAM" id="SSF52833">
    <property type="entry name" value="Thioredoxin-like"/>
    <property type="match status" value="1"/>
</dbReference>
<dbReference type="PROSITE" id="PS51352">
    <property type="entry name" value="THIOREDOXIN_2"/>
    <property type="match status" value="1"/>
</dbReference>
<evidence type="ECO:0000313" key="2">
    <source>
        <dbReference type="EMBL" id="MEL4304587.1"/>
    </source>
</evidence>
<feature type="domain" description="Thioredoxin" evidence="1">
    <location>
        <begin position="35"/>
        <end position="180"/>
    </location>
</feature>
<dbReference type="PROSITE" id="PS51257">
    <property type="entry name" value="PROKAR_LIPOPROTEIN"/>
    <property type="match status" value="1"/>
</dbReference>
<dbReference type="InterPro" id="IPR013766">
    <property type="entry name" value="Thioredoxin_domain"/>
</dbReference>
<dbReference type="Gene3D" id="3.40.30.10">
    <property type="entry name" value="Glutaredoxin"/>
    <property type="match status" value="1"/>
</dbReference>
<dbReference type="InterPro" id="IPR036249">
    <property type="entry name" value="Thioredoxin-like_sf"/>
</dbReference>
<organism evidence="2 3">
    <name type="scientific">Methanococcoides cohabitans</name>
    <dbReference type="NCBI Taxonomy" id="3136559"/>
    <lineage>
        <taxon>Archaea</taxon>
        <taxon>Methanobacteriati</taxon>
        <taxon>Methanobacteriota</taxon>
        <taxon>Stenosarchaea group</taxon>
        <taxon>Methanomicrobia</taxon>
        <taxon>Methanosarcinales</taxon>
        <taxon>Methanosarcinaceae</taxon>
        <taxon>Methanococcoides</taxon>
    </lineage>
</organism>
<evidence type="ECO:0000259" key="1">
    <source>
        <dbReference type="PROSITE" id="PS51352"/>
    </source>
</evidence>
<evidence type="ECO:0000313" key="3">
    <source>
        <dbReference type="Proteomes" id="UP001396646"/>
    </source>
</evidence>
<keyword evidence="3" id="KW-1185">Reference proteome</keyword>
<protein>
    <recommendedName>
        <fullName evidence="1">Thioredoxin domain-containing protein</fullName>
    </recommendedName>
</protein>
<sequence>MQFKKNMGLVSVLLILFVVIFSGCVEDETPEDSDPVETVDWRDVELTDVRTGEVFKISDLEKPVLVESFAVWCPTCLQQQKQMQELIELEGESITHVSLDTDPNEEVDQVLDHAERNGFDWYFAVAPTEMTEDMIDEFGVAVVNAPIAPVILICENGEARLLARGLKSAEELNTEVMEGC</sequence>
<dbReference type="Proteomes" id="UP001396646">
    <property type="component" value="Unassembled WGS sequence"/>
</dbReference>